<sequence length="44" mass="5476">MINYLKAKEKIISLIIKWLFYMEALNKEWLNYDKLIKIIYIIKL</sequence>
<protein>
    <submittedName>
        <fullName evidence="1">Uncharacterized protein</fullName>
    </submittedName>
</protein>
<dbReference type="Proteomes" id="UP000789738">
    <property type="component" value="Unassembled WGS sequence"/>
</dbReference>
<dbReference type="AlphaFoldDB" id="A0AA86JN12"/>
<organism evidence="1 2">
    <name type="scientific">Clostridium neonatale</name>
    <dbReference type="NCBI Taxonomy" id="137838"/>
    <lineage>
        <taxon>Bacteria</taxon>
        <taxon>Bacillati</taxon>
        <taxon>Bacillota</taxon>
        <taxon>Clostridia</taxon>
        <taxon>Eubacteriales</taxon>
        <taxon>Clostridiaceae</taxon>
        <taxon>Clostridium</taxon>
    </lineage>
</organism>
<evidence type="ECO:0000313" key="2">
    <source>
        <dbReference type="Proteomes" id="UP000789738"/>
    </source>
</evidence>
<gene>
    <name evidence="1" type="ORF">CNEO_44517</name>
</gene>
<name>A0AA86JN12_9CLOT</name>
<accession>A0AA86JN12</accession>
<evidence type="ECO:0000313" key="1">
    <source>
        <dbReference type="EMBL" id="CAG9709956.1"/>
    </source>
</evidence>
<reference evidence="1" key="1">
    <citation type="submission" date="2021-10" db="EMBL/GenBank/DDBJ databases">
        <authorList>
            <person name="Mesa V."/>
        </authorList>
    </citation>
    <scope>NUCLEOTIDE SEQUENCE</scope>
    <source>
        <strain evidence="1">CC3_PB</strain>
    </source>
</reference>
<comment type="caution">
    <text evidence="1">The sequence shown here is derived from an EMBL/GenBank/DDBJ whole genome shotgun (WGS) entry which is preliminary data.</text>
</comment>
<proteinExistence type="predicted"/>
<dbReference type="EMBL" id="CAKJVE010000004">
    <property type="protein sequence ID" value="CAG9709956.1"/>
    <property type="molecule type" value="Genomic_DNA"/>
</dbReference>